<dbReference type="SMART" id="SM00797">
    <property type="entry name" value="AHS2"/>
    <property type="match status" value="1"/>
</dbReference>
<dbReference type="InterPro" id="IPR029000">
    <property type="entry name" value="Cyclophilin-like_dom_sf"/>
</dbReference>
<evidence type="ECO:0000256" key="2">
    <source>
        <dbReference type="ARBA" id="ARBA00022801"/>
    </source>
</evidence>
<keyword evidence="6" id="KW-1185">Reference proteome</keyword>
<dbReference type="GO" id="GO:0005524">
    <property type="term" value="F:ATP binding"/>
    <property type="evidence" value="ECO:0007669"/>
    <property type="project" value="UniProtKB-KW"/>
</dbReference>
<dbReference type="Gene3D" id="2.40.100.10">
    <property type="entry name" value="Cyclophilin-like"/>
    <property type="match status" value="1"/>
</dbReference>
<organism evidence="5 6">
    <name type="scientific">Thalassotalea algicola</name>
    <dbReference type="NCBI Taxonomy" id="2716224"/>
    <lineage>
        <taxon>Bacteria</taxon>
        <taxon>Pseudomonadati</taxon>
        <taxon>Pseudomonadota</taxon>
        <taxon>Gammaproteobacteria</taxon>
        <taxon>Alteromonadales</taxon>
        <taxon>Colwelliaceae</taxon>
        <taxon>Thalassotalea</taxon>
    </lineage>
</organism>
<dbReference type="AlphaFoldDB" id="A0A7Y0LEH4"/>
<evidence type="ECO:0000256" key="3">
    <source>
        <dbReference type="ARBA" id="ARBA00022840"/>
    </source>
</evidence>
<evidence type="ECO:0000313" key="6">
    <source>
        <dbReference type="Proteomes" id="UP000568664"/>
    </source>
</evidence>
<reference evidence="5 6" key="1">
    <citation type="submission" date="2020-04" db="EMBL/GenBank/DDBJ databases">
        <title>Thalassotalea sp. M1531, isolated from the surface of marine red alga.</title>
        <authorList>
            <person name="Pang L."/>
            <person name="Lu D.-C."/>
        </authorList>
    </citation>
    <scope>NUCLEOTIDE SEQUENCE [LARGE SCALE GENOMIC DNA]</scope>
    <source>
        <strain evidence="5 6">M1531</strain>
    </source>
</reference>
<dbReference type="PANTHER" id="PTHR43309">
    <property type="entry name" value="5-OXOPROLINASE SUBUNIT C"/>
    <property type="match status" value="1"/>
</dbReference>
<sequence>MSKLNMPTTSTALIVTKGQERISLQDLGRQQNLSIGVPSSGVADEHGYLRANQLLGNKANAPALEIMLGGIQFTAQVDCFIAIFGIAPEINVNDKAVPHCQALQLKSGDQVSISPLKQGIYCYLAITGGFFSSTWFESVAGQCEHQTSYQVENSQIKTGLTKSDESFATKKNKQLIQASRNFYSQEKLITRFIPNTLYEHLDDAIKNDIQSLTFVIDNQSNKMGYRLNRESEEIAHANRIFDHITQLTGDLSKPVNFGQIQLPSDKQWIVLMKDRQTMGGYPTIGTIMKTDLFRLSQMRPGQQISFIPISVEQAQMQLSMFYQKLNLIKTPLK</sequence>
<dbReference type="Proteomes" id="UP000568664">
    <property type="component" value="Unassembled WGS sequence"/>
</dbReference>
<dbReference type="PANTHER" id="PTHR43309:SF5">
    <property type="entry name" value="5-OXOPROLINASE SUBUNIT C"/>
    <property type="match status" value="1"/>
</dbReference>
<keyword evidence="1" id="KW-0547">Nucleotide-binding</keyword>
<evidence type="ECO:0000256" key="1">
    <source>
        <dbReference type="ARBA" id="ARBA00022741"/>
    </source>
</evidence>
<dbReference type="InterPro" id="IPR052708">
    <property type="entry name" value="PxpC"/>
</dbReference>
<feature type="domain" description="Carboxyltransferase" evidence="4">
    <location>
        <begin position="34"/>
        <end position="325"/>
    </location>
</feature>
<dbReference type="SUPFAM" id="SSF50891">
    <property type="entry name" value="Cyclophilin-like"/>
    <property type="match status" value="1"/>
</dbReference>
<dbReference type="InterPro" id="IPR003778">
    <property type="entry name" value="CT_A_B"/>
</dbReference>
<accession>A0A7Y0LEH4</accession>
<name>A0A7Y0LEH4_9GAMM</name>
<evidence type="ECO:0000259" key="4">
    <source>
        <dbReference type="SMART" id="SM00797"/>
    </source>
</evidence>
<keyword evidence="3" id="KW-0067">ATP-binding</keyword>
<proteinExistence type="predicted"/>
<keyword evidence="2" id="KW-0378">Hydrolase</keyword>
<evidence type="ECO:0000313" key="5">
    <source>
        <dbReference type="EMBL" id="NMP31675.1"/>
    </source>
</evidence>
<dbReference type="Pfam" id="PF02626">
    <property type="entry name" value="CT_A_B"/>
    <property type="match status" value="1"/>
</dbReference>
<dbReference type="EMBL" id="JABBXH010000003">
    <property type="protein sequence ID" value="NMP31675.1"/>
    <property type="molecule type" value="Genomic_DNA"/>
</dbReference>
<protein>
    <recommendedName>
        <fullName evidence="4">Carboxyltransferase domain-containing protein</fullName>
    </recommendedName>
</protein>
<dbReference type="RefSeq" id="WP_169075023.1">
    <property type="nucleotide sequence ID" value="NZ_JABBXH010000003.1"/>
</dbReference>
<dbReference type="GO" id="GO:0016787">
    <property type="term" value="F:hydrolase activity"/>
    <property type="evidence" value="ECO:0007669"/>
    <property type="project" value="UniProtKB-KW"/>
</dbReference>
<gene>
    <name evidence="5" type="ORF">HII17_08885</name>
</gene>
<comment type="caution">
    <text evidence="5">The sequence shown here is derived from an EMBL/GenBank/DDBJ whole genome shotgun (WGS) entry which is preliminary data.</text>
</comment>